<organism evidence="2 3">
    <name type="scientific">Potamilus streckersoni</name>
    <dbReference type="NCBI Taxonomy" id="2493646"/>
    <lineage>
        <taxon>Eukaryota</taxon>
        <taxon>Metazoa</taxon>
        <taxon>Spiralia</taxon>
        <taxon>Lophotrochozoa</taxon>
        <taxon>Mollusca</taxon>
        <taxon>Bivalvia</taxon>
        <taxon>Autobranchia</taxon>
        <taxon>Heteroconchia</taxon>
        <taxon>Palaeoheterodonta</taxon>
        <taxon>Unionida</taxon>
        <taxon>Unionoidea</taxon>
        <taxon>Unionidae</taxon>
        <taxon>Ambleminae</taxon>
        <taxon>Lampsilini</taxon>
        <taxon>Potamilus</taxon>
    </lineage>
</organism>
<protein>
    <submittedName>
        <fullName evidence="2">Uncharacterized protein</fullName>
    </submittedName>
</protein>
<reference evidence="2" key="2">
    <citation type="journal article" date="2021" name="Genome Biol. Evol.">
        <title>Developing a high-quality reference genome for a parasitic bivalve with doubly uniparental inheritance (Bivalvia: Unionida).</title>
        <authorList>
            <person name="Smith C.H."/>
        </authorList>
    </citation>
    <scope>NUCLEOTIDE SEQUENCE</scope>
    <source>
        <strain evidence="2">CHS0354</strain>
        <tissue evidence="2">Mantle</tissue>
    </source>
</reference>
<dbReference type="Proteomes" id="UP001195483">
    <property type="component" value="Unassembled WGS sequence"/>
</dbReference>
<dbReference type="EMBL" id="JAEAOA010000822">
    <property type="protein sequence ID" value="KAK3593670.1"/>
    <property type="molecule type" value="Genomic_DNA"/>
</dbReference>
<sequence>MATTRNLISIFLLLATNEAQVIHQCDEYSDSGVVIRPGCVRDVDKTCDISCNGGGDMKILCNVNRQWEKIHHDVSCVPEDAAFKMFVLSLDDRVSKEEMKLLADHPWTTNRTSKVLPDNRVGARVGIRYRCQPSFEQLNEDIDLCFEIYAVGVGEEANMQELQDLVSFPRYQHLVHASEGTVACDG</sequence>
<proteinExistence type="predicted"/>
<comment type="caution">
    <text evidence="2">The sequence shown here is derived from an EMBL/GenBank/DDBJ whole genome shotgun (WGS) entry which is preliminary data.</text>
</comment>
<gene>
    <name evidence="2" type="ORF">CHS0354_013565</name>
</gene>
<feature type="chain" id="PRO_5042194198" evidence="1">
    <location>
        <begin position="20"/>
        <end position="186"/>
    </location>
</feature>
<feature type="signal peptide" evidence="1">
    <location>
        <begin position="1"/>
        <end position="19"/>
    </location>
</feature>
<evidence type="ECO:0000313" key="2">
    <source>
        <dbReference type="EMBL" id="KAK3593670.1"/>
    </source>
</evidence>
<keyword evidence="3" id="KW-1185">Reference proteome</keyword>
<accession>A0AAE0VYI8</accession>
<reference evidence="2" key="1">
    <citation type="journal article" date="2021" name="Genome Biol. Evol.">
        <title>A High-Quality Reference Genome for a Parasitic Bivalve with Doubly Uniparental Inheritance (Bivalvia: Unionida).</title>
        <authorList>
            <person name="Smith C.H."/>
        </authorList>
    </citation>
    <scope>NUCLEOTIDE SEQUENCE</scope>
    <source>
        <strain evidence="2">CHS0354</strain>
    </source>
</reference>
<dbReference type="AlphaFoldDB" id="A0AAE0VYI8"/>
<evidence type="ECO:0000313" key="3">
    <source>
        <dbReference type="Proteomes" id="UP001195483"/>
    </source>
</evidence>
<reference evidence="2" key="3">
    <citation type="submission" date="2023-05" db="EMBL/GenBank/DDBJ databases">
        <authorList>
            <person name="Smith C.H."/>
        </authorList>
    </citation>
    <scope>NUCLEOTIDE SEQUENCE</scope>
    <source>
        <strain evidence="2">CHS0354</strain>
        <tissue evidence="2">Mantle</tissue>
    </source>
</reference>
<name>A0AAE0VYI8_9BIVA</name>
<keyword evidence="1" id="KW-0732">Signal</keyword>
<evidence type="ECO:0000256" key="1">
    <source>
        <dbReference type="SAM" id="SignalP"/>
    </source>
</evidence>